<gene>
    <name evidence="2" type="ORF">M421DRAFT_237304</name>
</gene>
<evidence type="ECO:0000313" key="2">
    <source>
        <dbReference type="EMBL" id="KAF1925497.1"/>
    </source>
</evidence>
<proteinExistence type="predicted"/>
<dbReference type="Proteomes" id="UP000800082">
    <property type="component" value="Unassembled WGS sequence"/>
</dbReference>
<dbReference type="AlphaFoldDB" id="A0A6A5RIS2"/>
<dbReference type="EMBL" id="ML978983">
    <property type="protein sequence ID" value="KAF1925497.1"/>
    <property type="molecule type" value="Genomic_DNA"/>
</dbReference>
<feature type="compositionally biased region" description="Polar residues" evidence="1">
    <location>
        <begin position="1"/>
        <end position="16"/>
    </location>
</feature>
<organism evidence="2 3">
    <name type="scientific">Didymella exigua CBS 183.55</name>
    <dbReference type="NCBI Taxonomy" id="1150837"/>
    <lineage>
        <taxon>Eukaryota</taxon>
        <taxon>Fungi</taxon>
        <taxon>Dikarya</taxon>
        <taxon>Ascomycota</taxon>
        <taxon>Pezizomycotina</taxon>
        <taxon>Dothideomycetes</taxon>
        <taxon>Pleosporomycetidae</taxon>
        <taxon>Pleosporales</taxon>
        <taxon>Pleosporineae</taxon>
        <taxon>Didymellaceae</taxon>
        <taxon>Didymella</taxon>
    </lineage>
</organism>
<sequence>MSSRRGFSLGRTSTLQPGEACRSIMRTDDDGRPASRIPDVYGREREKLAAHGEYRGEADAVYTEGHPLIVTGFRRQRASYEARPHSSYIYLHIPTYTYSDAYRRLAMNAQRDYYEPSSHTYAMPHPNRRLRIDTRTQHIDALEQRFSSPSLVPGMGIMSLLSMLLHIEEKSYDQQFSPRRASFPRSNQPRIVVTPAPESRMAT</sequence>
<reference evidence="2" key="1">
    <citation type="journal article" date="2020" name="Stud. Mycol.">
        <title>101 Dothideomycetes genomes: a test case for predicting lifestyles and emergence of pathogens.</title>
        <authorList>
            <person name="Haridas S."/>
            <person name="Albert R."/>
            <person name="Binder M."/>
            <person name="Bloem J."/>
            <person name="Labutti K."/>
            <person name="Salamov A."/>
            <person name="Andreopoulos B."/>
            <person name="Baker S."/>
            <person name="Barry K."/>
            <person name="Bills G."/>
            <person name="Bluhm B."/>
            <person name="Cannon C."/>
            <person name="Castanera R."/>
            <person name="Culley D."/>
            <person name="Daum C."/>
            <person name="Ezra D."/>
            <person name="Gonzalez J."/>
            <person name="Henrissat B."/>
            <person name="Kuo A."/>
            <person name="Liang C."/>
            <person name="Lipzen A."/>
            <person name="Lutzoni F."/>
            <person name="Magnuson J."/>
            <person name="Mondo S."/>
            <person name="Nolan M."/>
            <person name="Ohm R."/>
            <person name="Pangilinan J."/>
            <person name="Park H.-J."/>
            <person name="Ramirez L."/>
            <person name="Alfaro M."/>
            <person name="Sun H."/>
            <person name="Tritt A."/>
            <person name="Yoshinaga Y."/>
            <person name="Zwiers L.-H."/>
            <person name="Turgeon B."/>
            <person name="Goodwin S."/>
            <person name="Spatafora J."/>
            <person name="Crous P."/>
            <person name="Grigoriev I."/>
        </authorList>
    </citation>
    <scope>NUCLEOTIDE SEQUENCE</scope>
    <source>
        <strain evidence="2">CBS 183.55</strain>
    </source>
</reference>
<evidence type="ECO:0000313" key="3">
    <source>
        <dbReference type="Proteomes" id="UP000800082"/>
    </source>
</evidence>
<evidence type="ECO:0000256" key="1">
    <source>
        <dbReference type="SAM" id="MobiDB-lite"/>
    </source>
</evidence>
<dbReference type="GeneID" id="54346104"/>
<feature type="region of interest" description="Disordered" evidence="1">
    <location>
        <begin position="177"/>
        <end position="203"/>
    </location>
</feature>
<feature type="region of interest" description="Disordered" evidence="1">
    <location>
        <begin position="1"/>
        <end position="37"/>
    </location>
</feature>
<dbReference type="OrthoDB" id="3730908at2759"/>
<name>A0A6A5RIS2_9PLEO</name>
<dbReference type="RefSeq" id="XP_033445749.1">
    <property type="nucleotide sequence ID" value="XM_033588457.1"/>
</dbReference>
<protein>
    <submittedName>
        <fullName evidence="2">Uncharacterized protein</fullName>
    </submittedName>
</protein>
<accession>A0A6A5RIS2</accession>
<keyword evidence="3" id="KW-1185">Reference proteome</keyword>